<dbReference type="Proteomes" id="UP000188268">
    <property type="component" value="Unassembled WGS sequence"/>
</dbReference>
<evidence type="ECO:0000313" key="1">
    <source>
        <dbReference type="EMBL" id="OMO80016.1"/>
    </source>
</evidence>
<dbReference type="EMBL" id="AWWV01010333">
    <property type="protein sequence ID" value="OMO80016.1"/>
    <property type="molecule type" value="Genomic_DNA"/>
</dbReference>
<dbReference type="Gramene" id="OMO80016">
    <property type="protein sequence ID" value="OMO80016"/>
    <property type="gene ID" value="CCACVL1_13235"/>
</dbReference>
<dbReference type="AlphaFoldDB" id="A0A1R3IBM9"/>
<reference evidence="1 2" key="1">
    <citation type="submission" date="2013-09" db="EMBL/GenBank/DDBJ databases">
        <title>Corchorus capsularis genome sequencing.</title>
        <authorList>
            <person name="Alam M."/>
            <person name="Haque M.S."/>
            <person name="Islam M.S."/>
            <person name="Emdad E.M."/>
            <person name="Islam M.M."/>
            <person name="Ahmed B."/>
            <person name="Halim A."/>
            <person name="Hossen Q.M.M."/>
            <person name="Hossain M.Z."/>
            <person name="Ahmed R."/>
            <person name="Khan M.M."/>
            <person name="Islam R."/>
            <person name="Rashid M.M."/>
            <person name="Khan S.A."/>
            <person name="Rahman M.S."/>
            <person name="Alam M."/>
        </authorList>
    </citation>
    <scope>NUCLEOTIDE SEQUENCE [LARGE SCALE GENOMIC DNA]</scope>
    <source>
        <strain evidence="2">cv. CVL-1</strain>
        <tissue evidence="1">Whole seedling</tissue>
    </source>
</reference>
<sequence length="34" mass="3979">MDKETELRSRLAANHLHLAQFEPLRAMLLTSRTK</sequence>
<protein>
    <submittedName>
        <fullName evidence="1">Uncharacterized protein</fullName>
    </submittedName>
</protein>
<gene>
    <name evidence="1" type="ORF">CCACVL1_13235</name>
</gene>
<proteinExistence type="predicted"/>
<evidence type="ECO:0000313" key="2">
    <source>
        <dbReference type="Proteomes" id="UP000188268"/>
    </source>
</evidence>
<organism evidence="1 2">
    <name type="scientific">Corchorus capsularis</name>
    <name type="common">Jute</name>
    <dbReference type="NCBI Taxonomy" id="210143"/>
    <lineage>
        <taxon>Eukaryota</taxon>
        <taxon>Viridiplantae</taxon>
        <taxon>Streptophyta</taxon>
        <taxon>Embryophyta</taxon>
        <taxon>Tracheophyta</taxon>
        <taxon>Spermatophyta</taxon>
        <taxon>Magnoliopsida</taxon>
        <taxon>eudicotyledons</taxon>
        <taxon>Gunneridae</taxon>
        <taxon>Pentapetalae</taxon>
        <taxon>rosids</taxon>
        <taxon>malvids</taxon>
        <taxon>Malvales</taxon>
        <taxon>Malvaceae</taxon>
        <taxon>Grewioideae</taxon>
        <taxon>Apeibeae</taxon>
        <taxon>Corchorus</taxon>
    </lineage>
</organism>
<keyword evidence="2" id="KW-1185">Reference proteome</keyword>
<accession>A0A1R3IBM9</accession>
<name>A0A1R3IBM9_COCAP</name>
<comment type="caution">
    <text evidence="1">The sequence shown here is derived from an EMBL/GenBank/DDBJ whole genome shotgun (WGS) entry which is preliminary data.</text>
</comment>
<dbReference type="OrthoDB" id="1936617at2759"/>